<feature type="region of interest" description="Disordered" evidence="1">
    <location>
        <begin position="431"/>
        <end position="467"/>
    </location>
</feature>
<protein>
    <submittedName>
        <fullName evidence="2">Uncharacterized protein</fullName>
    </submittedName>
</protein>
<feature type="compositionally biased region" description="Basic and acidic residues" evidence="1">
    <location>
        <begin position="197"/>
        <end position="257"/>
    </location>
</feature>
<evidence type="ECO:0000256" key="1">
    <source>
        <dbReference type="SAM" id="MobiDB-lite"/>
    </source>
</evidence>
<feature type="compositionally biased region" description="Basic and acidic residues" evidence="1">
    <location>
        <begin position="431"/>
        <end position="440"/>
    </location>
</feature>
<name>A0ABQ8Y1M2_9EUKA</name>
<proteinExistence type="predicted"/>
<reference evidence="2" key="1">
    <citation type="submission" date="2022-08" db="EMBL/GenBank/DDBJ databases">
        <title>Novel sulfate-reducing endosymbionts in the free-living metamonad Anaeramoeba.</title>
        <authorList>
            <person name="Jerlstrom-Hultqvist J."/>
            <person name="Cepicka I."/>
            <person name="Gallot-Lavallee L."/>
            <person name="Salas-Leiva D."/>
            <person name="Curtis B.A."/>
            <person name="Zahonova K."/>
            <person name="Pipaliya S."/>
            <person name="Dacks J."/>
            <person name="Roger A.J."/>
        </authorList>
    </citation>
    <scope>NUCLEOTIDE SEQUENCE</scope>
    <source>
        <strain evidence="2">Schooner1</strain>
    </source>
</reference>
<dbReference type="Proteomes" id="UP001150062">
    <property type="component" value="Unassembled WGS sequence"/>
</dbReference>
<keyword evidence="3" id="KW-1185">Reference proteome</keyword>
<dbReference type="EMBL" id="JAOAOG010000232">
    <property type="protein sequence ID" value="KAJ6238708.1"/>
    <property type="molecule type" value="Genomic_DNA"/>
</dbReference>
<accession>A0ABQ8Y1M2</accession>
<evidence type="ECO:0000313" key="2">
    <source>
        <dbReference type="EMBL" id="KAJ6238708.1"/>
    </source>
</evidence>
<feature type="region of interest" description="Disordered" evidence="1">
    <location>
        <begin position="1"/>
        <end position="26"/>
    </location>
</feature>
<gene>
    <name evidence="2" type="ORF">M0813_25933</name>
</gene>
<comment type="caution">
    <text evidence="2">The sequence shown here is derived from an EMBL/GenBank/DDBJ whole genome shotgun (WGS) entry which is preliminary data.</text>
</comment>
<sequence length="542" mass="65128">MSRTNNNLRSQINQKQKLKTRSTGLSNKLNLQTNSAFSIISPQIEKITKTTLKEKFEEKNIRPRKRSRKQRSKKKIKITIGNQSERNWECEKKTELEKQIFELTLKNLREKYKDKFSKDEYIKKLEEELCKLSVENIIQSTKVDVLNEERKQTQNLLFQINQKNSKSKKKIKQLVIQNKKLKKQLNNFQNNKNKIKKEKEKETGKKKENEIEKEKVKEKNNENININHDKSEQENKLLKETFYNDEKERYRRNKNENYYDNGNDNDNEDDNYNEQQNFDLISNLFDLGDLEMQNENLFGYVEKNFQDFENETFPLNELKMENEFENLLNLTEEYNFDEQDLSLLSSMTSPNFESQIQLFNKIYKSNRDQMKFSKINPEYQKVEKDKIIQFLNYLKKLKKLNSGRENNKSRDKNITWTDIAKDIRNMNFKNEKGEEKEKIHQSNQKGLKKENQTIPNNDVDEKRENGLNQEYKNINELDDEKIKGYEGINDNIYASDSDDDLKMVKDKQNIGINDFYEWEKQQKINFEIQMEEIITQKINLLK</sequence>
<feature type="region of interest" description="Disordered" evidence="1">
    <location>
        <begin position="185"/>
        <end position="271"/>
    </location>
</feature>
<evidence type="ECO:0000313" key="3">
    <source>
        <dbReference type="Proteomes" id="UP001150062"/>
    </source>
</evidence>
<organism evidence="2 3">
    <name type="scientific">Anaeramoeba flamelloides</name>
    <dbReference type="NCBI Taxonomy" id="1746091"/>
    <lineage>
        <taxon>Eukaryota</taxon>
        <taxon>Metamonada</taxon>
        <taxon>Anaeramoebidae</taxon>
        <taxon>Anaeramoeba</taxon>
    </lineage>
</organism>